<dbReference type="Proteomes" id="UP000265520">
    <property type="component" value="Unassembled WGS sequence"/>
</dbReference>
<keyword evidence="2" id="KW-1185">Reference proteome</keyword>
<dbReference type="AlphaFoldDB" id="A0A392U4S2"/>
<feature type="non-terminal residue" evidence="1">
    <location>
        <position position="59"/>
    </location>
</feature>
<dbReference type="EMBL" id="LXQA010722278">
    <property type="protein sequence ID" value="MCI67714.1"/>
    <property type="molecule type" value="Genomic_DNA"/>
</dbReference>
<evidence type="ECO:0000313" key="2">
    <source>
        <dbReference type="Proteomes" id="UP000265520"/>
    </source>
</evidence>
<sequence length="59" mass="6302">MSGASLHTTVCPIRRRCFCGGLWVGTRWLLASLCPIALPPPDLSVRRFGSTSSASITVV</sequence>
<name>A0A392U4S2_9FABA</name>
<accession>A0A392U4S2</accession>
<organism evidence="1 2">
    <name type="scientific">Trifolium medium</name>
    <dbReference type="NCBI Taxonomy" id="97028"/>
    <lineage>
        <taxon>Eukaryota</taxon>
        <taxon>Viridiplantae</taxon>
        <taxon>Streptophyta</taxon>
        <taxon>Embryophyta</taxon>
        <taxon>Tracheophyta</taxon>
        <taxon>Spermatophyta</taxon>
        <taxon>Magnoliopsida</taxon>
        <taxon>eudicotyledons</taxon>
        <taxon>Gunneridae</taxon>
        <taxon>Pentapetalae</taxon>
        <taxon>rosids</taxon>
        <taxon>fabids</taxon>
        <taxon>Fabales</taxon>
        <taxon>Fabaceae</taxon>
        <taxon>Papilionoideae</taxon>
        <taxon>50 kb inversion clade</taxon>
        <taxon>NPAAA clade</taxon>
        <taxon>Hologalegina</taxon>
        <taxon>IRL clade</taxon>
        <taxon>Trifolieae</taxon>
        <taxon>Trifolium</taxon>
    </lineage>
</organism>
<evidence type="ECO:0000313" key="1">
    <source>
        <dbReference type="EMBL" id="MCI67714.1"/>
    </source>
</evidence>
<proteinExistence type="predicted"/>
<reference evidence="1 2" key="1">
    <citation type="journal article" date="2018" name="Front. Plant Sci.">
        <title>Red Clover (Trifolium pratense) and Zigzag Clover (T. medium) - A Picture of Genomic Similarities and Differences.</title>
        <authorList>
            <person name="Dluhosova J."/>
            <person name="Istvanek J."/>
            <person name="Nedelnik J."/>
            <person name="Repkova J."/>
        </authorList>
    </citation>
    <scope>NUCLEOTIDE SEQUENCE [LARGE SCALE GENOMIC DNA]</scope>
    <source>
        <strain evidence="2">cv. 10/8</strain>
        <tissue evidence="1">Leaf</tissue>
    </source>
</reference>
<protein>
    <submittedName>
        <fullName evidence="1">Uncharacterized protein</fullName>
    </submittedName>
</protein>
<comment type="caution">
    <text evidence="1">The sequence shown here is derived from an EMBL/GenBank/DDBJ whole genome shotgun (WGS) entry which is preliminary data.</text>
</comment>